<dbReference type="Proteomes" id="UP000027238">
    <property type="component" value="Unassembled WGS sequence"/>
</dbReference>
<feature type="region of interest" description="Disordered" evidence="1">
    <location>
        <begin position="1"/>
        <end position="222"/>
    </location>
</feature>
<dbReference type="eggNOG" id="ENOG502T1T9">
    <property type="taxonomic scope" value="Eukaryota"/>
</dbReference>
<evidence type="ECO:0000256" key="1">
    <source>
        <dbReference type="SAM" id="MobiDB-lite"/>
    </source>
</evidence>
<evidence type="ECO:0000313" key="3">
    <source>
        <dbReference type="Proteomes" id="UP000027238"/>
    </source>
</evidence>
<dbReference type="OrthoDB" id="5013404at2759"/>
<feature type="compositionally biased region" description="Polar residues" evidence="1">
    <location>
        <begin position="74"/>
        <end position="100"/>
    </location>
</feature>
<comment type="caution">
    <text evidence="2">The sequence shown here is derived from an EMBL/GenBank/DDBJ whole genome shotgun (WGS) entry which is preliminary data.</text>
</comment>
<name>A0A066XNW7_COLSU</name>
<feature type="compositionally biased region" description="Low complexity" evidence="1">
    <location>
        <begin position="1"/>
        <end position="15"/>
    </location>
</feature>
<accession>A0A066XNW7</accession>
<organism evidence="2 3">
    <name type="scientific">Colletotrichum sublineola</name>
    <name type="common">Sorghum anthracnose fungus</name>
    <dbReference type="NCBI Taxonomy" id="1173701"/>
    <lineage>
        <taxon>Eukaryota</taxon>
        <taxon>Fungi</taxon>
        <taxon>Dikarya</taxon>
        <taxon>Ascomycota</taxon>
        <taxon>Pezizomycotina</taxon>
        <taxon>Sordariomycetes</taxon>
        <taxon>Hypocreomycetidae</taxon>
        <taxon>Glomerellales</taxon>
        <taxon>Glomerellaceae</taxon>
        <taxon>Colletotrichum</taxon>
        <taxon>Colletotrichum graminicola species complex</taxon>
    </lineage>
</organism>
<proteinExistence type="predicted"/>
<feature type="compositionally biased region" description="Polar residues" evidence="1">
    <location>
        <begin position="140"/>
        <end position="154"/>
    </location>
</feature>
<protein>
    <submittedName>
        <fullName evidence="2">Uncharacterized protein</fullName>
    </submittedName>
</protein>
<dbReference type="STRING" id="1173701.A0A066XNW7"/>
<dbReference type="AlphaFoldDB" id="A0A066XNW7"/>
<feature type="compositionally biased region" description="Pro residues" evidence="1">
    <location>
        <begin position="174"/>
        <end position="185"/>
    </location>
</feature>
<sequence length="505" mass="54955">MALSRTDSQTSRTSSAPTTPDRNTAHGPPEPPQKARSQGPSDQAVDRLGSPQSFSTSGSVESSRTSSKREGAASSLTSYSGTPARSHQPVTQHPFPSQVAQPDGLPAPGYCPRTRGTGSPGFPPSHANAFPQGTLPPPSGQHSRTRPISQTQGTRAPDSAPSDATARRPHMPPHPRVMPDFPPSGPTTWPGRPTPDSGSPPAGTMPTRPPIPAGQPNGSQFDGMASQFVAALMAALQGATRQENVTAVRGDHRLDPSVGIFWPDADAKTHGTDDIFYDGCATYYRDVELWTNAFGSLLPDRGTQDAVLSDLAPYLRGSARDWWECQLTFEERRLCITRGWVWTAARFRARFGPTMAEAAKWFRENHFTMEKVNGRAEIRAFAHDCFKHSRAWGDTTNRQWLARFYNNLAPQLRQFLREPEDFDTPDMYITVAEERRNALRDASTGSRHDPVHVTDAYSQFNTTKAQLNLLAYRASSPDPSLHTLVPSSGGLGAADDSPGAWSNST</sequence>
<feature type="region of interest" description="Disordered" evidence="1">
    <location>
        <begin position="481"/>
        <end position="505"/>
    </location>
</feature>
<feature type="compositionally biased region" description="Low complexity" evidence="1">
    <location>
        <begin position="53"/>
        <end position="65"/>
    </location>
</feature>
<reference evidence="3" key="1">
    <citation type="journal article" date="2014" name="Genome Announc.">
        <title>Draft genome sequence of Colletotrichum sublineola, a destructive pathogen of cultivated sorghum.</title>
        <authorList>
            <person name="Baroncelli R."/>
            <person name="Sanz-Martin J.M."/>
            <person name="Rech G.E."/>
            <person name="Sukno S.A."/>
            <person name="Thon M.R."/>
        </authorList>
    </citation>
    <scope>NUCLEOTIDE SEQUENCE [LARGE SCALE GENOMIC DNA]</scope>
    <source>
        <strain evidence="3">TX430BB</strain>
    </source>
</reference>
<dbReference type="HOGENOM" id="CLU_539689_0_0_1"/>
<evidence type="ECO:0000313" key="2">
    <source>
        <dbReference type="EMBL" id="KDN67431.1"/>
    </source>
</evidence>
<dbReference type="EMBL" id="JMSE01000811">
    <property type="protein sequence ID" value="KDN67431.1"/>
    <property type="molecule type" value="Genomic_DNA"/>
</dbReference>
<keyword evidence="3" id="KW-1185">Reference proteome</keyword>
<gene>
    <name evidence="2" type="ORF">CSUB01_10792</name>
</gene>